<gene>
    <name evidence="2" type="ORF">COU31_00340</name>
</gene>
<comment type="caution">
    <text evidence="2">The sequence shown here is derived from an EMBL/GenBank/DDBJ whole genome shotgun (WGS) entry which is preliminary data.</text>
</comment>
<dbReference type="InterPro" id="IPR007607">
    <property type="entry name" value="BacA/B"/>
</dbReference>
<dbReference type="PANTHER" id="PTHR35024">
    <property type="entry name" value="HYPOTHETICAL CYTOSOLIC PROTEIN"/>
    <property type="match status" value="1"/>
</dbReference>
<accession>A0A2M6W5B2</accession>
<dbReference type="PANTHER" id="PTHR35024:SF4">
    <property type="entry name" value="POLYMER-FORMING CYTOSKELETAL PROTEIN"/>
    <property type="match status" value="1"/>
</dbReference>
<comment type="similarity">
    <text evidence="1">Belongs to the bactofilin family.</text>
</comment>
<dbReference type="Pfam" id="PF04519">
    <property type="entry name" value="Bactofilin"/>
    <property type="match status" value="1"/>
</dbReference>
<dbReference type="Proteomes" id="UP000231183">
    <property type="component" value="Unassembled WGS sequence"/>
</dbReference>
<evidence type="ECO:0000313" key="2">
    <source>
        <dbReference type="EMBL" id="PIT87920.1"/>
    </source>
</evidence>
<evidence type="ECO:0008006" key="4">
    <source>
        <dbReference type="Google" id="ProtNLM"/>
    </source>
</evidence>
<evidence type="ECO:0000256" key="1">
    <source>
        <dbReference type="ARBA" id="ARBA00044755"/>
    </source>
</evidence>
<dbReference type="AlphaFoldDB" id="A0A2M6W5B2"/>
<dbReference type="EMBL" id="PFBX01000003">
    <property type="protein sequence ID" value="PIT87920.1"/>
    <property type="molecule type" value="Genomic_DNA"/>
</dbReference>
<name>A0A2M6W5B2_9BACT</name>
<evidence type="ECO:0000313" key="3">
    <source>
        <dbReference type="Proteomes" id="UP000231183"/>
    </source>
</evidence>
<protein>
    <recommendedName>
        <fullName evidence="4">Cell shape determination protein CcmA</fullName>
    </recommendedName>
</protein>
<organism evidence="2 3">
    <name type="scientific">Candidatus Magasanikbacteria bacterium CG10_big_fil_rev_8_21_14_0_10_40_10</name>
    <dbReference type="NCBI Taxonomy" id="1974648"/>
    <lineage>
        <taxon>Bacteria</taxon>
        <taxon>Candidatus Magasanikiibacteriota</taxon>
    </lineage>
</organism>
<proteinExistence type="inferred from homology"/>
<sequence>MIFQKNIVAQAPQEEITPDNQSGQNLNDDVETVVGPSVNVEGDLSSAGNIIVKGSVSGSVSTSKLLTVEKGAKITASVKAGSAVIAGEVKGNMKIKDSLELTSSSRVLGDICVKTLRVEDGAVIYGKVTMPGVEDIERRTSRLVKKIKKDDLDEAR</sequence>
<reference evidence="3" key="1">
    <citation type="submission" date="2017-09" db="EMBL/GenBank/DDBJ databases">
        <title>Depth-based differentiation of microbial function through sediment-hosted aquifers and enrichment of novel symbionts in the deep terrestrial subsurface.</title>
        <authorList>
            <person name="Probst A.J."/>
            <person name="Ladd B."/>
            <person name="Jarett J.K."/>
            <person name="Geller-Mcgrath D.E."/>
            <person name="Sieber C.M.K."/>
            <person name="Emerson J.B."/>
            <person name="Anantharaman K."/>
            <person name="Thomas B.C."/>
            <person name="Malmstrom R."/>
            <person name="Stieglmeier M."/>
            <person name="Klingl A."/>
            <person name="Woyke T."/>
            <person name="Ryan C.M."/>
            <person name="Banfield J.F."/>
        </authorList>
    </citation>
    <scope>NUCLEOTIDE SEQUENCE [LARGE SCALE GENOMIC DNA]</scope>
</reference>